<dbReference type="Proteomes" id="UP001266305">
    <property type="component" value="Unassembled WGS sequence"/>
</dbReference>
<keyword evidence="2" id="KW-1185">Reference proteome</keyword>
<protein>
    <submittedName>
        <fullName evidence="1">Uncharacterized protein</fullName>
    </submittedName>
</protein>
<comment type="caution">
    <text evidence="1">The sequence shown here is derived from an EMBL/GenBank/DDBJ whole genome shotgun (WGS) entry which is preliminary data.</text>
</comment>
<evidence type="ECO:0000313" key="2">
    <source>
        <dbReference type="Proteomes" id="UP001266305"/>
    </source>
</evidence>
<feature type="non-terminal residue" evidence="1">
    <location>
        <position position="1"/>
    </location>
</feature>
<accession>A0ABQ9UBP9</accession>
<proteinExistence type="predicted"/>
<organism evidence="1 2">
    <name type="scientific">Saguinus oedipus</name>
    <name type="common">Cotton-top tamarin</name>
    <name type="synonym">Oedipomidas oedipus</name>
    <dbReference type="NCBI Taxonomy" id="9490"/>
    <lineage>
        <taxon>Eukaryota</taxon>
        <taxon>Metazoa</taxon>
        <taxon>Chordata</taxon>
        <taxon>Craniata</taxon>
        <taxon>Vertebrata</taxon>
        <taxon>Euteleostomi</taxon>
        <taxon>Mammalia</taxon>
        <taxon>Eutheria</taxon>
        <taxon>Euarchontoglires</taxon>
        <taxon>Primates</taxon>
        <taxon>Haplorrhini</taxon>
        <taxon>Platyrrhini</taxon>
        <taxon>Cebidae</taxon>
        <taxon>Callitrichinae</taxon>
        <taxon>Saguinus</taxon>
    </lineage>
</organism>
<name>A0ABQ9UBP9_SAGOE</name>
<sequence>HPGAMLQTLPVGLLLTPTRSPDVDLTATGLVSREPAHLELEAGWETAREALRVLRMGVHSRAVVKSLERQQRDWK</sequence>
<evidence type="ECO:0000313" key="1">
    <source>
        <dbReference type="EMBL" id="KAK2094155.1"/>
    </source>
</evidence>
<gene>
    <name evidence="1" type="ORF">P7K49_027893</name>
</gene>
<reference evidence="1 2" key="1">
    <citation type="submission" date="2023-05" db="EMBL/GenBank/DDBJ databases">
        <title>B98-5 Cell Line De Novo Hybrid Assembly: An Optical Mapping Approach.</title>
        <authorList>
            <person name="Kananen K."/>
            <person name="Auerbach J.A."/>
            <person name="Kautto E."/>
            <person name="Blachly J.S."/>
        </authorList>
    </citation>
    <scope>NUCLEOTIDE SEQUENCE [LARGE SCALE GENOMIC DNA]</scope>
    <source>
        <strain evidence="1">B95-8</strain>
        <tissue evidence="1">Cell line</tissue>
    </source>
</reference>
<dbReference type="EMBL" id="JASSZA010000014">
    <property type="protein sequence ID" value="KAK2094155.1"/>
    <property type="molecule type" value="Genomic_DNA"/>
</dbReference>